<evidence type="ECO:0000256" key="6">
    <source>
        <dbReference type="ARBA" id="ARBA00022692"/>
    </source>
</evidence>
<protein>
    <recommendedName>
        <fullName evidence="3">histidine kinase</fullName>
        <ecNumber evidence="3">2.7.13.3</ecNumber>
    </recommendedName>
</protein>
<dbReference type="EC" id="2.7.13.3" evidence="3"/>
<keyword evidence="6 11" id="KW-0812">Transmembrane</keyword>
<keyword evidence="4" id="KW-0597">Phosphoprotein</keyword>
<keyword evidence="10 11" id="KW-0472">Membrane</keyword>
<feature type="domain" description="Histidine kinase" evidence="12">
    <location>
        <begin position="261"/>
        <end position="476"/>
    </location>
</feature>
<comment type="catalytic activity">
    <reaction evidence="1">
        <text>ATP + protein L-histidine = ADP + protein N-phospho-L-histidine.</text>
        <dbReference type="EC" id="2.7.13.3"/>
    </reaction>
</comment>
<feature type="domain" description="HAMP" evidence="13">
    <location>
        <begin position="201"/>
        <end position="253"/>
    </location>
</feature>
<dbReference type="InterPro" id="IPR050428">
    <property type="entry name" value="TCS_sensor_his_kinase"/>
</dbReference>
<dbReference type="PANTHER" id="PTHR45436:SF5">
    <property type="entry name" value="SENSOR HISTIDINE KINASE TRCS"/>
    <property type="match status" value="1"/>
</dbReference>
<dbReference type="SUPFAM" id="SSF55874">
    <property type="entry name" value="ATPase domain of HSP90 chaperone/DNA topoisomerase II/histidine kinase"/>
    <property type="match status" value="1"/>
</dbReference>
<accession>A0AAQ1JWI0</accession>
<evidence type="ECO:0000256" key="8">
    <source>
        <dbReference type="ARBA" id="ARBA00022989"/>
    </source>
</evidence>
<dbReference type="SMART" id="SM00388">
    <property type="entry name" value="HisKA"/>
    <property type="match status" value="1"/>
</dbReference>
<comment type="caution">
    <text evidence="14">The sequence shown here is derived from an EMBL/GenBank/DDBJ whole genome shotgun (WGS) entry which is preliminary data.</text>
</comment>
<evidence type="ECO:0000313" key="14">
    <source>
        <dbReference type="EMBL" id="SEK07095.1"/>
    </source>
</evidence>
<dbReference type="RefSeq" id="WP_074986013.1">
    <property type="nucleotide sequence ID" value="NZ_CADFGN010000013.1"/>
</dbReference>
<evidence type="ECO:0000313" key="15">
    <source>
        <dbReference type="Proteomes" id="UP000183529"/>
    </source>
</evidence>
<proteinExistence type="predicted"/>
<evidence type="ECO:0000256" key="2">
    <source>
        <dbReference type="ARBA" id="ARBA00004429"/>
    </source>
</evidence>
<dbReference type="PANTHER" id="PTHR45436">
    <property type="entry name" value="SENSOR HISTIDINE KINASE YKOH"/>
    <property type="match status" value="1"/>
</dbReference>
<name>A0AAQ1JWI0_9BURK</name>
<feature type="transmembrane region" description="Helical" evidence="11">
    <location>
        <begin position="21"/>
        <end position="44"/>
    </location>
</feature>
<keyword evidence="8 11" id="KW-1133">Transmembrane helix</keyword>
<comment type="subcellular location">
    <subcellularLocation>
        <location evidence="2">Cell inner membrane</location>
        <topology evidence="2">Multi-pass membrane protein</topology>
    </subcellularLocation>
</comment>
<evidence type="ECO:0000256" key="3">
    <source>
        <dbReference type="ARBA" id="ARBA00012438"/>
    </source>
</evidence>
<organism evidence="14 15">
    <name type="scientific">Paraburkholderia tropica</name>
    <dbReference type="NCBI Taxonomy" id="92647"/>
    <lineage>
        <taxon>Bacteria</taxon>
        <taxon>Pseudomonadati</taxon>
        <taxon>Pseudomonadota</taxon>
        <taxon>Betaproteobacteria</taxon>
        <taxon>Burkholderiales</taxon>
        <taxon>Burkholderiaceae</taxon>
        <taxon>Paraburkholderia</taxon>
    </lineage>
</organism>
<dbReference type="GO" id="GO:0005886">
    <property type="term" value="C:plasma membrane"/>
    <property type="evidence" value="ECO:0007669"/>
    <property type="project" value="UniProtKB-SubCell"/>
</dbReference>
<dbReference type="InterPro" id="IPR005467">
    <property type="entry name" value="His_kinase_dom"/>
</dbReference>
<dbReference type="CDD" id="cd06225">
    <property type="entry name" value="HAMP"/>
    <property type="match status" value="1"/>
</dbReference>
<evidence type="ECO:0000256" key="4">
    <source>
        <dbReference type="ARBA" id="ARBA00022553"/>
    </source>
</evidence>
<dbReference type="Gene3D" id="1.10.287.130">
    <property type="match status" value="1"/>
</dbReference>
<dbReference type="SUPFAM" id="SSF158472">
    <property type="entry name" value="HAMP domain-like"/>
    <property type="match status" value="1"/>
</dbReference>
<dbReference type="Pfam" id="PF00512">
    <property type="entry name" value="HisKA"/>
    <property type="match status" value="1"/>
</dbReference>
<feature type="transmembrane region" description="Helical" evidence="11">
    <location>
        <begin position="181"/>
        <end position="200"/>
    </location>
</feature>
<dbReference type="InterPro" id="IPR036097">
    <property type="entry name" value="HisK_dim/P_sf"/>
</dbReference>
<evidence type="ECO:0000256" key="5">
    <source>
        <dbReference type="ARBA" id="ARBA00022679"/>
    </source>
</evidence>
<dbReference type="PROSITE" id="PS50885">
    <property type="entry name" value="HAMP"/>
    <property type="match status" value="1"/>
</dbReference>
<dbReference type="InterPro" id="IPR004358">
    <property type="entry name" value="Sig_transdc_His_kin-like_C"/>
</dbReference>
<dbReference type="SMART" id="SM00387">
    <property type="entry name" value="HATPase_c"/>
    <property type="match status" value="1"/>
</dbReference>
<sequence length="486" mass="53474">MPQTLTRVLREIRRASLTGKLFAAMLVVNVLVIGAMALGARLSFERGFLGYLEQQEIKRLESSVGPLAMAYRDHGSWDFLLQNRSLWHEIMRPYAPASYPVTSHAPLPRLPVSSLIGTNTRFTLLDAKGAYVFGNPAFADTSPRRPIVVDGKTVGWLLMVPFERATEAGDLRFQKTQRESSWIITIAATLLAILTTLWMARALASPLRRIASATHTLAGGDLSARVPTVSSGDIGQLEHDFNHLAQTLESTERMRSALVADISHELRTPLAVMSGEIEAIEVGVRPVSVEAVRSLGGEVKRLSRLVDDLYDLSLADVGALRYHHEQLDVCETLRSALRRSARRLGDAGLTLRVDLPDTPLWVRGDERRLQQVFTNILENALRYVDAGEIVCVTAREDARTVYIDFDDSGAGVPEAMLPSLFERFYRVEASRSRATGGAGLGLPICRGIVAAHDGEIAAARAPLGGLRIAIALPRSTETFRNRRDHE</sequence>
<evidence type="ECO:0000256" key="11">
    <source>
        <dbReference type="SAM" id="Phobius"/>
    </source>
</evidence>
<reference evidence="14 15" key="1">
    <citation type="submission" date="2016-10" db="EMBL/GenBank/DDBJ databases">
        <authorList>
            <person name="Varghese N."/>
            <person name="Submissions S."/>
        </authorList>
    </citation>
    <scope>NUCLEOTIDE SEQUENCE [LARGE SCALE GENOMIC DNA]</scope>
    <source>
        <strain evidence="14 15">LMG 22274</strain>
    </source>
</reference>
<evidence type="ECO:0000256" key="9">
    <source>
        <dbReference type="ARBA" id="ARBA00023012"/>
    </source>
</evidence>
<dbReference type="CDD" id="cd00082">
    <property type="entry name" value="HisKA"/>
    <property type="match status" value="1"/>
</dbReference>
<dbReference type="EMBL" id="FNZM01000015">
    <property type="protein sequence ID" value="SEK07095.1"/>
    <property type="molecule type" value="Genomic_DNA"/>
</dbReference>
<dbReference type="SUPFAM" id="SSF47384">
    <property type="entry name" value="Homodimeric domain of signal transducing histidine kinase"/>
    <property type="match status" value="1"/>
</dbReference>
<dbReference type="PRINTS" id="PR00344">
    <property type="entry name" value="BCTRLSENSOR"/>
</dbReference>
<dbReference type="Pfam" id="PF00672">
    <property type="entry name" value="HAMP"/>
    <property type="match status" value="1"/>
</dbReference>
<evidence type="ECO:0000259" key="12">
    <source>
        <dbReference type="PROSITE" id="PS50109"/>
    </source>
</evidence>
<dbReference type="Gene3D" id="6.10.340.10">
    <property type="match status" value="1"/>
</dbReference>
<dbReference type="AlphaFoldDB" id="A0AAQ1JWI0"/>
<evidence type="ECO:0000256" key="10">
    <source>
        <dbReference type="ARBA" id="ARBA00023136"/>
    </source>
</evidence>
<evidence type="ECO:0000259" key="13">
    <source>
        <dbReference type="PROSITE" id="PS50885"/>
    </source>
</evidence>
<evidence type="ECO:0000256" key="1">
    <source>
        <dbReference type="ARBA" id="ARBA00000085"/>
    </source>
</evidence>
<gene>
    <name evidence="14" type="ORF">SAMN05216550_115213</name>
</gene>
<dbReference type="PROSITE" id="PS50109">
    <property type="entry name" value="HIS_KIN"/>
    <property type="match status" value="1"/>
</dbReference>
<keyword evidence="9" id="KW-0902">Two-component regulatory system</keyword>
<keyword evidence="7 14" id="KW-0418">Kinase</keyword>
<dbReference type="InterPro" id="IPR003660">
    <property type="entry name" value="HAMP_dom"/>
</dbReference>
<dbReference type="Pfam" id="PF02518">
    <property type="entry name" value="HATPase_c"/>
    <property type="match status" value="1"/>
</dbReference>
<dbReference type="Gene3D" id="3.30.565.10">
    <property type="entry name" value="Histidine kinase-like ATPase, C-terminal domain"/>
    <property type="match status" value="1"/>
</dbReference>
<dbReference type="InterPro" id="IPR036890">
    <property type="entry name" value="HATPase_C_sf"/>
</dbReference>
<dbReference type="SMART" id="SM00304">
    <property type="entry name" value="HAMP"/>
    <property type="match status" value="1"/>
</dbReference>
<dbReference type="Proteomes" id="UP000183529">
    <property type="component" value="Unassembled WGS sequence"/>
</dbReference>
<evidence type="ECO:0000256" key="7">
    <source>
        <dbReference type="ARBA" id="ARBA00022777"/>
    </source>
</evidence>
<dbReference type="FunFam" id="3.30.565.10:FF:000006">
    <property type="entry name" value="Sensor histidine kinase WalK"/>
    <property type="match status" value="1"/>
</dbReference>
<keyword evidence="5" id="KW-0808">Transferase</keyword>
<dbReference type="InterPro" id="IPR003661">
    <property type="entry name" value="HisK_dim/P_dom"/>
</dbReference>
<dbReference type="GO" id="GO:0000155">
    <property type="term" value="F:phosphorelay sensor kinase activity"/>
    <property type="evidence" value="ECO:0007669"/>
    <property type="project" value="InterPro"/>
</dbReference>
<dbReference type="InterPro" id="IPR003594">
    <property type="entry name" value="HATPase_dom"/>
</dbReference>